<proteinExistence type="predicted"/>
<reference evidence="1 2" key="1">
    <citation type="journal article" date="2024" name="Nat. Commun.">
        <title>Phylogenomics reveals the evolutionary origins of lichenization in chlorophyte algae.</title>
        <authorList>
            <person name="Puginier C."/>
            <person name="Libourel C."/>
            <person name="Otte J."/>
            <person name="Skaloud P."/>
            <person name="Haon M."/>
            <person name="Grisel S."/>
            <person name="Petersen M."/>
            <person name="Berrin J.G."/>
            <person name="Delaux P.M."/>
            <person name="Dal Grande F."/>
            <person name="Keller J."/>
        </authorList>
    </citation>
    <scope>NUCLEOTIDE SEQUENCE [LARGE SCALE GENOMIC DNA]</scope>
    <source>
        <strain evidence="1 2">SAG 2523</strain>
    </source>
</reference>
<comment type="caution">
    <text evidence="1">The sequence shown here is derived from an EMBL/GenBank/DDBJ whole genome shotgun (WGS) entry which is preliminary data.</text>
</comment>
<dbReference type="AlphaFoldDB" id="A0AAW1T9N3"/>
<dbReference type="Pfam" id="PF02458">
    <property type="entry name" value="Transferase"/>
    <property type="match status" value="1"/>
</dbReference>
<accession>A0AAW1T9N3</accession>
<dbReference type="Gene3D" id="3.30.559.10">
    <property type="entry name" value="Chloramphenicol acetyltransferase-like domain"/>
    <property type="match status" value="2"/>
</dbReference>
<name>A0AAW1T9N3_9CHLO</name>
<organism evidence="1 2">
    <name type="scientific">Apatococcus fuscideae</name>
    <dbReference type="NCBI Taxonomy" id="2026836"/>
    <lineage>
        <taxon>Eukaryota</taxon>
        <taxon>Viridiplantae</taxon>
        <taxon>Chlorophyta</taxon>
        <taxon>core chlorophytes</taxon>
        <taxon>Trebouxiophyceae</taxon>
        <taxon>Chlorellales</taxon>
        <taxon>Chlorellaceae</taxon>
        <taxon>Apatococcus</taxon>
    </lineage>
</organism>
<keyword evidence="2" id="KW-1185">Reference proteome</keyword>
<gene>
    <name evidence="1" type="ORF">WJX84_012452</name>
</gene>
<sequence>MWREAEVYRRAGIYTTDFSRQESPYSALARAIATASPSPVHKLAEAYPTLTGRIQRDERGTHFIDDSDRGFSFTCARDEQSCISNLLSAFTLPSSTAPLPINSWATDFVDELQPDQYLNGDAPIFSLRLTLVRTGAILSFSYSHVLADVEAMGQLACDLSYLYQGLSVSPRQPSRLNLHRMGRIAAGLGASDNDDELIATLPQYKTAPRSLQEWTDWGAYDMFGITSDERSRGTLVSHEALHVPGECLERLRRDSLRSACAREQGITSLTVHDLVCALLWTMREVAAGNDLSTALRMPFNYVVNLRRLSSLAAVDATQAIPLDHFGNALTIQRRLILERVHHGWLQARLCR</sequence>
<dbReference type="EMBL" id="JALJOV010000156">
    <property type="protein sequence ID" value="KAK9866517.1"/>
    <property type="molecule type" value="Genomic_DNA"/>
</dbReference>
<protein>
    <submittedName>
        <fullName evidence="1">Uncharacterized protein</fullName>
    </submittedName>
</protein>
<dbReference type="InterPro" id="IPR023213">
    <property type="entry name" value="CAT-like_dom_sf"/>
</dbReference>
<dbReference type="Proteomes" id="UP001485043">
    <property type="component" value="Unassembled WGS sequence"/>
</dbReference>
<evidence type="ECO:0000313" key="1">
    <source>
        <dbReference type="EMBL" id="KAK9866517.1"/>
    </source>
</evidence>
<evidence type="ECO:0000313" key="2">
    <source>
        <dbReference type="Proteomes" id="UP001485043"/>
    </source>
</evidence>